<dbReference type="Gene3D" id="3.90.740.10">
    <property type="entry name" value="Valyl/Leucyl/Isoleucyl-tRNA synthetase, editing domain"/>
    <property type="match status" value="1"/>
</dbReference>
<evidence type="ECO:0000313" key="17">
    <source>
        <dbReference type="EMBL" id="TDH70005.1"/>
    </source>
</evidence>
<dbReference type="InterPro" id="IPR009080">
    <property type="entry name" value="tRNAsynth_Ia_anticodon-bd"/>
</dbReference>
<evidence type="ECO:0000256" key="2">
    <source>
        <dbReference type="ARBA" id="ARBA00005594"/>
    </source>
</evidence>
<name>A0A976IFX0_BRELC</name>
<dbReference type="InterPro" id="IPR013155">
    <property type="entry name" value="M/V/L/I-tRNA-synth_anticd-bd"/>
</dbReference>
<keyword evidence="6 14" id="KW-0436">Ligase</keyword>
<protein>
    <recommendedName>
        <fullName evidence="4">valine--tRNA ligase</fullName>
        <ecNumber evidence="4">6.1.1.9</ecNumber>
    </recommendedName>
    <alternativeName>
        <fullName evidence="12">Valyl-tRNA synthetase</fullName>
    </alternativeName>
</protein>
<dbReference type="InterPro" id="IPR001412">
    <property type="entry name" value="aa-tRNA-synth_I_CS"/>
</dbReference>
<dbReference type="InterPro" id="IPR002303">
    <property type="entry name" value="Valyl-tRNA_ligase"/>
</dbReference>
<organism evidence="17 18">
    <name type="scientific">Bremia lactucae</name>
    <name type="common">Lettuce downy mildew</name>
    <dbReference type="NCBI Taxonomy" id="4779"/>
    <lineage>
        <taxon>Eukaryota</taxon>
        <taxon>Sar</taxon>
        <taxon>Stramenopiles</taxon>
        <taxon>Oomycota</taxon>
        <taxon>Peronosporomycetes</taxon>
        <taxon>Peronosporales</taxon>
        <taxon>Peronosporaceae</taxon>
        <taxon>Bremia</taxon>
    </lineage>
</organism>
<dbReference type="GO" id="GO:0005829">
    <property type="term" value="C:cytosol"/>
    <property type="evidence" value="ECO:0007669"/>
    <property type="project" value="TreeGrafter"/>
</dbReference>
<dbReference type="EMBL" id="SHOA02000019">
    <property type="protein sequence ID" value="TDH70005.1"/>
    <property type="molecule type" value="Genomic_DNA"/>
</dbReference>
<evidence type="ECO:0000256" key="1">
    <source>
        <dbReference type="ARBA" id="ARBA00004496"/>
    </source>
</evidence>
<evidence type="ECO:0000256" key="11">
    <source>
        <dbReference type="ARBA" id="ARBA00023146"/>
    </source>
</evidence>
<dbReference type="GO" id="GO:0006438">
    <property type="term" value="P:valyl-tRNA aminoacylation"/>
    <property type="evidence" value="ECO:0007669"/>
    <property type="project" value="InterPro"/>
</dbReference>
<evidence type="ECO:0000256" key="10">
    <source>
        <dbReference type="ARBA" id="ARBA00023054"/>
    </source>
</evidence>
<comment type="catalytic activity">
    <reaction evidence="13">
        <text>tRNA(Val) + L-valine + ATP = L-valyl-tRNA(Val) + AMP + diphosphate</text>
        <dbReference type="Rhea" id="RHEA:10704"/>
        <dbReference type="Rhea" id="RHEA-COMP:9672"/>
        <dbReference type="Rhea" id="RHEA-COMP:9708"/>
        <dbReference type="ChEBI" id="CHEBI:30616"/>
        <dbReference type="ChEBI" id="CHEBI:33019"/>
        <dbReference type="ChEBI" id="CHEBI:57762"/>
        <dbReference type="ChEBI" id="CHEBI:78442"/>
        <dbReference type="ChEBI" id="CHEBI:78537"/>
        <dbReference type="ChEBI" id="CHEBI:456215"/>
        <dbReference type="EC" id="6.1.1.9"/>
    </reaction>
</comment>
<dbReference type="InterPro" id="IPR014729">
    <property type="entry name" value="Rossmann-like_a/b/a_fold"/>
</dbReference>
<dbReference type="GO" id="GO:0005524">
    <property type="term" value="F:ATP binding"/>
    <property type="evidence" value="ECO:0007669"/>
    <property type="project" value="UniProtKB-KW"/>
</dbReference>
<evidence type="ECO:0000256" key="5">
    <source>
        <dbReference type="ARBA" id="ARBA00022490"/>
    </source>
</evidence>
<dbReference type="SUPFAM" id="SSF47323">
    <property type="entry name" value="Anticodon-binding domain of a subclass of class I aminoacyl-tRNA synthetases"/>
    <property type="match status" value="1"/>
</dbReference>
<comment type="similarity">
    <text evidence="2 14">Belongs to the class-I aminoacyl-tRNA synthetase family.</text>
</comment>
<comment type="subunit">
    <text evidence="3">Monomer.</text>
</comment>
<keyword evidence="10" id="KW-0175">Coiled coil</keyword>
<dbReference type="PROSITE" id="PS00178">
    <property type="entry name" value="AA_TRNA_LIGASE_I"/>
    <property type="match status" value="1"/>
</dbReference>
<feature type="domain" description="Methionyl/Valyl/Leucyl/Isoleucyl-tRNA synthetase anticodon-binding" evidence="16">
    <location>
        <begin position="746"/>
        <end position="903"/>
    </location>
</feature>
<dbReference type="FunFam" id="3.40.50.620:FF:000078">
    <property type="entry name" value="Valine--tRNA ligase, mitochondrial"/>
    <property type="match status" value="1"/>
</dbReference>
<evidence type="ECO:0000256" key="13">
    <source>
        <dbReference type="ARBA" id="ARBA00047552"/>
    </source>
</evidence>
<evidence type="ECO:0000256" key="8">
    <source>
        <dbReference type="ARBA" id="ARBA00022840"/>
    </source>
</evidence>
<dbReference type="GO" id="GO:0002161">
    <property type="term" value="F:aminoacyl-tRNA deacylase activity"/>
    <property type="evidence" value="ECO:0007669"/>
    <property type="project" value="InterPro"/>
</dbReference>
<evidence type="ECO:0000256" key="3">
    <source>
        <dbReference type="ARBA" id="ARBA00011245"/>
    </source>
</evidence>
<gene>
    <name evidence="17" type="ORF">CCR75_006777</name>
</gene>
<dbReference type="SUPFAM" id="SSF52374">
    <property type="entry name" value="Nucleotidylyl transferase"/>
    <property type="match status" value="1"/>
</dbReference>
<dbReference type="Gene3D" id="3.40.50.620">
    <property type="entry name" value="HUPs"/>
    <property type="match status" value="2"/>
</dbReference>
<dbReference type="InterPro" id="IPR009008">
    <property type="entry name" value="Val/Leu/Ile-tRNA-synth_edit"/>
</dbReference>
<dbReference type="PRINTS" id="PR00986">
    <property type="entry name" value="TRNASYNTHVAL"/>
</dbReference>
<keyword evidence="7 14" id="KW-0547">Nucleotide-binding</keyword>
<dbReference type="CDD" id="cd07962">
    <property type="entry name" value="Anticodon_Ia_Val"/>
    <property type="match status" value="1"/>
</dbReference>
<dbReference type="NCBIfam" id="TIGR00422">
    <property type="entry name" value="valS"/>
    <property type="match status" value="1"/>
</dbReference>
<evidence type="ECO:0000256" key="6">
    <source>
        <dbReference type="ARBA" id="ARBA00022598"/>
    </source>
</evidence>
<dbReference type="RefSeq" id="XP_067819504.1">
    <property type="nucleotide sequence ID" value="XM_067964845.1"/>
</dbReference>
<evidence type="ECO:0000256" key="12">
    <source>
        <dbReference type="ARBA" id="ARBA00029936"/>
    </source>
</evidence>
<dbReference type="Pfam" id="PF08264">
    <property type="entry name" value="Anticodon_1"/>
    <property type="match status" value="1"/>
</dbReference>
<evidence type="ECO:0000256" key="14">
    <source>
        <dbReference type="RuleBase" id="RU363035"/>
    </source>
</evidence>
<keyword evidence="18" id="KW-1185">Reference proteome</keyword>
<dbReference type="PANTHER" id="PTHR11946">
    <property type="entry name" value="VALYL-TRNA SYNTHETASES"/>
    <property type="match status" value="1"/>
</dbReference>
<dbReference type="FunFam" id="3.40.50.620:FF:000032">
    <property type="entry name" value="Valine--tRNA ligase"/>
    <property type="match status" value="1"/>
</dbReference>
<dbReference type="KEGG" id="blac:94350516"/>
<dbReference type="Gene3D" id="1.10.730.10">
    <property type="entry name" value="Isoleucyl-tRNA Synthetase, Domain 1"/>
    <property type="match status" value="1"/>
</dbReference>
<evidence type="ECO:0000313" key="18">
    <source>
        <dbReference type="Proteomes" id="UP000294530"/>
    </source>
</evidence>
<dbReference type="CDD" id="cd00817">
    <property type="entry name" value="ValRS_core"/>
    <property type="match status" value="1"/>
</dbReference>
<comment type="subcellular location">
    <subcellularLocation>
        <location evidence="1">Cytoplasm</location>
    </subcellularLocation>
</comment>
<sequence>MLAQRGCLKGLVSKHVRRCSDNVSKIFKAHTTLSVSKSLPVVSLTTELRERVKIAPLAVTYNPTVVEQGWQQYWQQALRPSTHPDSSKRSDKVFRMILPPPNVTGALHIGHALTITIQDVIARWHCMRGFDVQWLPGLDHAGIATQSVVEKKLRKERGLSRYDLGREAFVDQVWQWKHQFGDRILNQMDHLGALVTKNQAYFTLDTKRSEAVRSAFVHLYEKGLVSRKERMVHWCPKLQTAISDIEVDVEQLEKPTTKILPGKCAAVEFGVRHRFKYQVADSQEFVQVDTTRPETIFGDVALAVHPDDKRYQALHGKYVLHPFSRKRIPIITDNLLVNMELGTGVVKITPAHDSNDFECSQRHQLPIVQVIDKSGKLCGQIEKRFQGLDRFEARQLVVEALKDMQLYVDKFDHPMALSLCSRSGDVIEPLLMPQWYVDCSHMAKRAADNVRNGVMTIQPTSLAHTWFSFLDNIQEWCVSRQLWWGHRIPAYRLKAGVIQRRNAQDKWFVATSIAQARQKAEVEFKCQLQNDDLEQDVDVLDTWFSSGLLPLSVFGWPHAHDDNCREDQSPLDVMETGSDILFFWVARMAMLCEEFTGRVPFKKILLHPMVRDKAGRKMSKSLGNVIDPLDVINGSSLEQLLSNLHVGNLDNKELVSVERELKKEFPKGIPTCGADALRLTLASYLLQGRHINMDVHRVVTNRQFCNKMWNAVRYALPLLATCDRDRKDGFKSLDVACFRDTMSLADRWILSRLAAVVIEVNQAIADNQLGVSVAVLQRFFIQELCDVYLEFSKPVLYNNRLANTMDWEVHWNIKKKQCAQVTLYQCLDYSMRLLHPFIPFVTEELWQRIHKGIESSILCAPYPEKSEMTCWIDVDAEERMAFLIEVIHGIRSLCHTVKILSSKANESEQMTVHIVCLSDVLYMELKNAHRDLTMQCRVNVKYHKSLPSSLSRVLTHSVTDSCRVTLAVPNDAETTQRVVEEIARLEKRAVKSATAADNLVRRQQESHYREKVPKGIQAQDTQRLTQLLTERQATEKSLAALRELQRL</sequence>
<dbReference type="FunFam" id="3.90.740.10:FF:000005">
    <property type="entry name" value="Valine--tRNA ligase, mitochondrial"/>
    <property type="match status" value="1"/>
</dbReference>
<dbReference type="Pfam" id="PF00133">
    <property type="entry name" value="tRNA-synt_1"/>
    <property type="match status" value="1"/>
</dbReference>
<evidence type="ECO:0000259" key="15">
    <source>
        <dbReference type="Pfam" id="PF00133"/>
    </source>
</evidence>
<dbReference type="GeneID" id="94350516"/>
<dbReference type="EC" id="6.1.1.9" evidence="4"/>
<dbReference type="Proteomes" id="UP000294530">
    <property type="component" value="Unassembled WGS sequence"/>
</dbReference>
<evidence type="ECO:0000256" key="9">
    <source>
        <dbReference type="ARBA" id="ARBA00022917"/>
    </source>
</evidence>
<dbReference type="SUPFAM" id="SSF50677">
    <property type="entry name" value="ValRS/IleRS/LeuRS editing domain"/>
    <property type="match status" value="1"/>
</dbReference>
<keyword evidence="11 14" id="KW-0030">Aminoacyl-tRNA synthetase</keyword>
<dbReference type="NCBIfam" id="NF004349">
    <property type="entry name" value="PRK05729.1"/>
    <property type="match status" value="1"/>
</dbReference>
<keyword evidence="9 14" id="KW-0648">Protein biosynthesis</keyword>
<reference evidence="17 18" key="1">
    <citation type="journal article" date="2021" name="Genome Biol.">
        <title>AFLAP: assembly-free linkage analysis pipeline using k-mers from genome sequencing data.</title>
        <authorList>
            <person name="Fletcher K."/>
            <person name="Zhang L."/>
            <person name="Gil J."/>
            <person name="Han R."/>
            <person name="Cavanaugh K."/>
            <person name="Michelmore R."/>
        </authorList>
    </citation>
    <scope>NUCLEOTIDE SEQUENCE [LARGE SCALE GENOMIC DNA]</scope>
    <source>
        <strain evidence="17 18">SF5</strain>
    </source>
</reference>
<proteinExistence type="inferred from homology"/>
<accession>A0A976IFX0</accession>
<evidence type="ECO:0000256" key="7">
    <source>
        <dbReference type="ARBA" id="ARBA00022741"/>
    </source>
</evidence>
<evidence type="ECO:0000256" key="4">
    <source>
        <dbReference type="ARBA" id="ARBA00013169"/>
    </source>
</evidence>
<keyword evidence="8 14" id="KW-0067">ATP-binding</keyword>
<feature type="domain" description="Aminoacyl-tRNA synthetase class Ia" evidence="15">
    <location>
        <begin position="71"/>
        <end position="693"/>
    </location>
</feature>
<dbReference type="InterPro" id="IPR002300">
    <property type="entry name" value="aa-tRNA-synth_Ia"/>
</dbReference>
<dbReference type="InterPro" id="IPR033705">
    <property type="entry name" value="Anticodon_Ia_Val"/>
</dbReference>
<keyword evidence="5" id="KW-0963">Cytoplasm</keyword>
<dbReference type="AlphaFoldDB" id="A0A976IFX0"/>
<dbReference type="PANTHER" id="PTHR11946:SF109">
    <property type="entry name" value="VALINE--TRNA LIGASE"/>
    <property type="match status" value="1"/>
</dbReference>
<dbReference type="GO" id="GO:0004832">
    <property type="term" value="F:valine-tRNA ligase activity"/>
    <property type="evidence" value="ECO:0007669"/>
    <property type="project" value="UniProtKB-EC"/>
</dbReference>
<comment type="caution">
    <text evidence="17">The sequence shown here is derived from an EMBL/GenBank/DDBJ whole genome shotgun (WGS) entry which is preliminary data.</text>
</comment>
<evidence type="ECO:0000259" key="16">
    <source>
        <dbReference type="Pfam" id="PF08264"/>
    </source>
</evidence>